<feature type="region of interest" description="Disordered" evidence="3">
    <location>
        <begin position="925"/>
        <end position="966"/>
    </location>
</feature>
<feature type="region of interest" description="Disordered" evidence="3">
    <location>
        <begin position="533"/>
        <end position="569"/>
    </location>
</feature>
<feature type="compositionally biased region" description="Low complexity" evidence="3">
    <location>
        <begin position="821"/>
        <end position="841"/>
    </location>
</feature>
<proteinExistence type="inferred from homology"/>
<feature type="compositionally biased region" description="Low complexity" evidence="3">
    <location>
        <begin position="303"/>
        <end position="315"/>
    </location>
</feature>
<feature type="compositionally biased region" description="Low complexity" evidence="3">
    <location>
        <begin position="1201"/>
        <end position="1211"/>
    </location>
</feature>
<feature type="region of interest" description="Disordered" evidence="3">
    <location>
        <begin position="185"/>
        <end position="220"/>
    </location>
</feature>
<dbReference type="GO" id="GO:0031122">
    <property type="term" value="P:cytoplasmic microtubule organization"/>
    <property type="evidence" value="ECO:0007669"/>
    <property type="project" value="TreeGrafter"/>
</dbReference>
<feature type="chain" id="PRO_5026829438" evidence="4">
    <location>
        <begin position="28"/>
        <end position="1395"/>
    </location>
</feature>
<feature type="compositionally biased region" description="Basic residues" evidence="3">
    <location>
        <begin position="809"/>
        <end position="820"/>
    </location>
</feature>
<evidence type="ECO:0000256" key="1">
    <source>
        <dbReference type="PROSITE-ProRule" id="PRU00841"/>
    </source>
</evidence>
<evidence type="ECO:0000256" key="3">
    <source>
        <dbReference type="SAM" id="MobiDB-lite"/>
    </source>
</evidence>
<feature type="region of interest" description="Disordered" evidence="3">
    <location>
        <begin position="756"/>
        <end position="847"/>
    </location>
</feature>
<feature type="signal peptide" evidence="4">
    <location>
        <begin position="1"/>
        <end position="27"/>
    </location>
</feature>
<dbReference type="InterPro" id="IPR011033">
    <property type="entry name" value="PRC_barrel-like_sf"/>
</dbReference>
<comment type="domain">
    <text evidence="1">The CKK domain binds microtubules.</text>
</comment>
<feature type="compositionally biased region" description="Polar residues" evidence="3">
    <location>
        <begin position="185"/>
        <end position="198"/>
    </location>
</feature>
<keyword evidence="2" id="KW-0175">Coiled coil</keyword>
<evidence type="ECO:0000256" key="4">
    <source>
        <dbReference type="SAM" id="SignalP"/>
    </source>
</evidence>
<feature type="compositionally biased region" description="Polar residues" evidence="3">
    <location>
        <begin position="1151"/>
        <end position="1163"/>
    </location>
</feature>
<reference evidence="6" key="1">
    <citation type="submission" date="2020-03" db="EMBL/GenBank/DDBJ databases">
        <title>Transcriptomic Profiling of the Digestive Tract of the Rat Flea, Xenopsylla cheopis, Following Blood Feeding and Infection with Yersinia pestis.</title>
        <authorList>
            <person name="Bland D.M."/>
            <person name="Martens C.A."/>
            <person name="Virtaneva K."/>
            <person name="Kanakabandi K."/>
            <person name="Long D."/>
            <person name="Rosenke R."/>
            <person name="Saturday G.A."/>
            <person name="Hoyt F.H."/>
            <person name="Bruno D.P."/>
            <person name="Ribeiro J.M.C."/>
            <person name="Hinnebusch J."/>
        </authorList>
    </citation>
    <scope>NUCLEOTIDE SEQUENCE</scope>
</reference>
<evidence type="ECO:0000313" key="6">
    <source>
        <dbReference type="EMBL" id="NOV51589.1"/>
    </source>
</evidence>
<keyword evidence="1" id="KW-0493">Microtubule</keyword>
<feature type="compositionally biased region" description="Low complexity" evidence="3">
    <location>
        <begin position="1020"/>
        <end position="1035"/>
    </location>
</feature>
<feature type="compositionally biased region" description="Polar residues" evidence="3">
    <location>
        <begin position="101"/>
        <end position="119"/>
    </location>
</feature>
<dbReference type="GO" id="GO:0030507">
    <property type="term" value="F:spectrin binding"/>
    <property type="evidence" value="ECO:0007669"/>
    <property type="project" value="InterPro"/>
</dbReference>
<dbReference type="Pfam" id="PF08683">
    <property type="entry name" value="CAMSAP_CKK"/>
    <property type="match status" value="1"/>
</dbReference>
<dbReference type="PANTHER" id="PTHR21595">
    <property type="entry name" value="PATRONIN"/>
    <property type="match status" value="1"/>
</dbReference>
<evidence type="ECO:0000259" key="5">
    <source>
        <dbReference type="PROSITE" id="PS51508"/>
    </source>
</evidence>
<dbReference type="PROSITE" id="PS51508">
    <property type="entry name" value="CKK"/>
    <property type="match status" value="1"/>
</dbReference>
<feature type="compositionally biased region" description="Low complexity" evidence="3">
    <location>
        <begin position="47"/>
        <end position="60"/>
    </location>
</feature>
<dbReference type="GO" id="GO:0036449">
    <property type="term" value="C:microtubule minus-end"/>
    <property type="evidence" value="ECO:0007669"/>
    <property type="project" value="TreeGrafter"/>
</dbReference>
<dbReference type="GO" id="GO:0031175">
    <property type="term" value="P:neuron projection development"/>
    <property type="evidence" value="ECO:0007669"/>
    <property type="project" value="InterPro"/>
</dbReference>
<feature type="domain" description="CKK" evidence="5">
    <location>
        <begin position="1241"/>
        <end position="1388"/>
    </location>
</feature>
<feature type="compositionally biased region" description="Polar residues" evidence="3">
    <location>
        <begin position="999"/>
        <end position="1015"/>
    </location>
</feature>
<feature type="compositionally biased region" description="Low complexity" evidence="3">
    <location>
        <begin position="631"/>
        <end position="647"/>
    </location>
</feature>
<dbReference type="GO" id="GO:0005516">
    <property type="term" value="F:calmodulin binding"/>
    <property type="evidence" value="ECO:0007669"/>
    <property type="project" value="InterPro"/>
</dbReference>
<dbReference type="SUPFAM" id="SSF50346">
    <property type="entry name" value="PRC-barrel domain"/>
    <property type="match status" value="1"/>
</dbReference>
<feature type="region of interest" description="Disordered" evidence="3">
    <location>
        <begin position="252"/>
        <end position="315"/>
    </location>
</feature>
<feature type="compositionally biased region" description="Polar residues" evidence="3">
    <location>
        <begin position="648"/>
        <end position="690"/>
    </location>
</feature>
<dbReference type="InterPro" id="IPR032940">
    <property type="entry name" value="CAMSAP"/>
</dbReference>
<feature type="compositionally biased region" description="Polar residues" evidence="3">
    <location>
        <begin position="286"/>
        <end position="295"/>
    </location>
</feature>
<feature type="compositionally biased region" description="Low complexity" evidence="3">
    <location>
        <begin position="1065"/>
        <end position="1079"/>
    </location>
</feature>
<dbReference type="GO" id="GO:0007026">
    <property type="term" value="P:negative regulation of microtubule depolymerization"/>
    <property type="evidence" value="ECO:0007669"/>
    <property type="project" value="TreeGrafter"/>
</dbReference>
<organism evidence="6">
    <name type="scientific">Xenopsylla cheopis</name>
    <name type="common">Oriental rat flea</name>
    <name type="synonym">Pulex cheopis</name>
    <dbReference type="NCBI Taxonomy" id="163159"/>
    <lineage>
        <taxon>Eukaryota</taxon>
        <taxon>Metazoa</taxon>
        <taxon>Ecdysozoa</taxon>
        <taxon>Arthropoda</taxon>
        <taxon>Hexapoda</taxon>
        <taxon>Insecta</taxon>
        <taxon>Pterygota</taxon>
        <taxon>Neoptera</taxon>
        <taxon>Endopterygota</taxon>
        <taxon>Siphonaptera</taxon>
        <taxon>Pulicidae</taxon>
        <taxon>Xenopsyllinae</taxon>
        <taxon>Xenopsylla</taxon>
    </lineage>
</organism>
<protein>
    <submittedName>
        <fullName evidence="6">Putative microtubule-binding calmodulin-regulated spectrin-associated</fullName>
    </submittedName>
</protein>
<feature type="region of interest" description="Disordered" evidence="3">
    <location>
        <begin position="47"/>
        <end position="72"/>
    </location>
</feature>
<feature type="compositionally biased region" description="Low complexity" evidence="3">
    <location>
        <begin position="584"/>
        <end position="614"/>
    </location>
</feature>
<feature type="compositionally biased region" description="Polar residues" evidence="3">
    <location>
        <begin position="756"/>
        <end position="768"/>
    </location>
</feature>
<comment type="similarity">
    <text evidence="1">Belongs to the CAMSAP1 family.</text>
</comment>
<dbReference type="EMBL" id="GIIL01007863">
    <property type="protein sequence ID" value="NOV51589.1"/>
    <property type="molecule type" value="Transcribed_RNA"/>
</dbReference>
<dbReference type="Pfam" id="PF17095">
    <property type="entry name" value="CAMSAP_CC1"/>
    <property type="match status" value="1"/>
</dbReference>
<accession>A0A6M2DZ40</accession>
<dbReference type="InterPro" id="IPR014797">
    <property type="entry name" value="CKK_CAMSAP"/>
</dbReference>
<feature type="coiled-coil region" evidence="2">
    <location>
        <begin position="317"/>
        <end position="344"/>
    </location>
</feature>
<keyword evidence="4" id="KW-0732">Signal</keyword>
<dbReference type="PANTHER" id="PTHR21595:SF0">
    <property type="entry name" value="PATRONIN"/>
    <property type="match status" value="1"/>
</dbReference>
<feature type="compositionally biased region" description="Polar residues" evidence="3">
    <location>
        <begin position="1122"/>
        <end position="1134"/>
    </location>
</feature>
<sequence length="1395" mass="157469">MRGAMKQNLVVFLADLFTVLEIHPAKCVRYAGSLSRSLSSSHIMRSVSARSSSPSASTISEPNTTNDCDSMFPVHRGRAVPTLGAQLISEGYRDIPAGRPSTASTNTTSQSGSPMQPQSRSRRNSITDDRSQLTVENFGGSREHLDFIGRNIEKEVGQALNRTEPNLAVRSTVQDARGSLRLSYDTDNGGESQNVFTSTDRDHTPKITQTVPPPTQAPPMLHQRFQRAMSQERDMPDGETSQLAYRDIKNPEQYRKGFPIQPDNNLTSFMNTSQHPPSNGGEKRTTTWQQQSYMHSQDDDGNDSNSGSNANNGGAVAVRLNDIRLKLEEKRRRIECEKREMEMAVSVRRRRLGERAFLRHVSKSKSATDTNEMADSIEMGHNKEQQDINEEPQYFVDNRRTPDSADNIDLEQYQHSIAQMNYSLQDIQTDIQRLATQQDQIRNQSYIQQPPVHAMEQNQPQTQFFLHEPVTTHQRRTWGSQSNLNSYQIPNNGFVLHEQQPQQSQQHYNQFQAQSHPYNNQMQPIQVATHFGNQAQPSNQFGNQAQPNNQFGNQTQQSNQFGNPTQQSNQFGNQLLQQTQPNQYQGNYSSQQQQYNQTSPYSNQQYQNQQQQQYQERRFSNQMQHETNQYPNQNQQTNQYPNQNQYTGQHQQPNSPYGSNNSRHYESFSNGGDATSHFTNLSMNSNNSAHRQMPHNISGEGDARLMPLKSPPADEMAPQSISFIGDENEEEVQVQQAPSRTSYKDQNNEMEALSRNLNSRLHITSGSRTYRIPSPTRPSVLPKDNTVNQNSVSEKGFYISFEDNDNKQPKRPKPPLRAKRTPSTPSQQQISNNNIIPSESNKNNDKFNKDVEILAAELDRERLIVRDKKETLSSEPVRNISQNDINRDKTEPAAIIIGNDLANPDPDSVDEMERKKEKIMLLSLRRRQKQDEERAKREADLEREREKERAAEEEKSRRKEEQARRRQEILDRHRLKKAIEEAEREGKVIDKNELMHSLKITTPLNNGNQTSTTPRLRNKTSSSSNSSGTISSSSTKPRQRPKTIHVDTQEISESLALVNSRGKKGSSSNLSGIGSQSSGTMRRDYYRGSQDSLSYRESPEDAPSRSTNPTLGRRGSYKTSRENLSNIPQASGASTVRGRTKFQQPMYQYSTSNFKGRKSNSLMNLCDTDSGLGRATPPRRAPSPGVRHLPSPSGVGPGSLPPSRGLYSSGRRGPGSSGGFDDAASDVSSAAGSFMMDHYNGPRLYKQPSAKSNRSIMLNAVEYCVFPGAVNETAKRRVLDEMMRSECKHFLILFRDAGCQFRALYGYDTQDSEMGGGASTMGIDDKVIKLYGTGPKVVDDKMFDKFFKYNSGGKCFTQVHTKHLTVTIDAFTIHNSLWQGKKVNLPNKRDMTLVI</sequence>
<dbReference type="InterPro" id="IPR038209">
    <property type="entry name" value="CKK_dom_sf"/>
</dbReference>
<feature type="region of interest" description="Disordered" evidence="3">
    <location>
        <begin position="1151"/>
        <end position="1223"/>
    </location>
</feature>
<dbReference type="InterPro" id="IPR031372">
    <property type="entry name" value="CAMSAP_CC1"/>
</dbReference>
<dbReference type="GO" id="GO:0051011">
    <property type="term" value="F:microtubule minus-end binding"/>
    <property type="evidence" value="ECO:0007669"/>
    <property type="project" value="TreeGrafter"/>
</dbReference>
<feature type="region of interest" description="Disordered" evidence="3">
    <location>
        <begin position="631"/>
        <end position="695"/>
    </location>
</feature>
<feature type="region of interest" description="Disordered" evidence="3">
    <location>
        <begin position="93"/>
        <end position="130"/>
    </location>
</feature>
<name>A0A6M2DZ40_XENCH</name>
<feature type="compositionally biased region" description="Polar residues" evidence="3">
    <location>
        <begin position="262"/>
        <end position="277"/>
    </location>
</feature>
<dbReference type="FunFam" id="3.10.20.360:FF:000002">
    <property type="entry name" value="Patronin, isoform M"/>
    <property type="match status" value="1"/>
</dbReference>
<feature type="compositionally biased region" description="Basic and acidic residues" evidence="3">
    <location>
        <begin position="929"/>
        <end position="966"/>
    </location>
</feature>
<feature type="region of interest" description="Disordered" evidence="3">
    <location>
        <begin position="999"/>
        <end position="1139"/>
    </location>
</feature>
<feature type="region of interest" description="Disordered" evidence="3">
    <location>
        <begin position="584"/>
        <end position="619"/>
    </location>
</feature>
<dbReference type="SMART" id="SM01051">
    <property type="entry name" value="CAMSAP_CKK"/>
    <property type="match status" value="1"/>
</dbReference>
<dbReference type="Gene3D" id="3.10.20.360">
    <property type="entry name" value="CKK domain"/>
    <property type="match status" value="1"/>
</dbReference>
<evidence type="ECO:0000256" key="2">
    <source>
        <dbReference type="SAM" id="Coils"/>
    </source>
</evidence>